<organism evidence="2 3">
    <name type="scientific">Araneus ventricosus</name>
    <name type="common">Orbweaver spider</name>
    <name type="synonym">Epeira ventricosa</name>
    <dbReference type="NCBI Taxonomy" id="182803"/>
    <lineage>
        <taxon>Eukaryota</taxon>
        <taxon>Metazoa</taxon>
        <taxon>Ecdysozoa</taxon>
        <taxon>Arthropoda</taxon>
        <taxon>Chelicerata</taxon>
        <taxon>Arachnida</taxon>
        <taxon>Araneae</taxon>
        <taxon>Araneomorphae</taxon>
        <taxon>Entelegynae</taxon>
        <taxon>Araneoidea</taxon>
        <taxon>Araneidae</taxon>
        <taxon>Araneus</taxon>
    </lineage>
</organism>
<reference evidence="2 3" key="1">
    <citation type="journal article" date="2019" name="Sci. Rep.">
        <title>Orb-weaving spider Araneus ventricosus genome elucidates the spidroin gene catalogue.</title>
        <authorList>
            <person name="Kono N."/>
            <person name="Nakamura H."/>
            <person name="Ohtoshi R."/>
            <person name="Moran D.A.P."/>
            <person name="Shinohara A."/>
            <person name="Yoshida Y."/>
            <person name="Fujiwara M."/>
            <person name="Mori M."/>
            <person name="Tomita M."/>
            <person name="Arakawa K."/>
        </authorList>
    </citation>
    <scope>NUCLEOTIDE SEQUENCE [LARGE SCALE GENOMIC DNA]</scope>
</reference>
<evidence type="ECO:0000313" key="3">
    <source>
        <dbReference type="Proteomes" id="UP000499080"/>
    </source>
</evidence>
<accession>A0A4Y2WB98</accession>
<feature type="region of interest" description="Disordered" evidence="1">
    <location>
        <begin position="15"/>
        <end position="37"/>
    </location>
</feature>
<dbReference type="Proteomes" id="UP000499080">
    <property type="component" value="Unassembled WGS sequence"/>
</dbReference>
<sequence>MLKIHRECEPLALPISHVGEEPRTHSVPAHPTGSKAHNRTEEGLVWCGCLEKGVPSRVSFSLSDDGSKFQGTEQRCSEDRLRTIARRNNMTTEETEERRSDDQLRAIARRNNESFEVRNQRQASGRLRTLNSRATESNEQRERRIHCCNALGNQNRI</sequence>
<dbReference type="AlphaFoldDB" id="A0A4Y2WB98"/>
<keyword evidence="3" id="KW-1185">Reference proteome</keyword>
<gene>
    <name evidence="2" type="ORF">AVEN_244335_1</name>
</gene>
<evidence type="ECO:0000313" key="2">
    <source>
        <dbReference type="EMBL" id="GBO33460.1"/>
    </source>
</evidence>
<name>A0A4Y2WB98_ARAVE</name>
<evidence type="ECO:0000256" key="1">
    <source>
        <dbReference type="SAM" id="MobiDB-lite"/>
    </source>
</evidence>
<dbReference type="OrthoDB" id="1728974at2759"/>
<comment type="caution">
    <text evidence="2">The sequence shown here is derived from an EMBL/GenBank/DDBJ whole genome shotgun (WGS) entry which is preliminary data.</text>
</comment>
<protein>
    <submittedName>
        <fullName evidence="2">Uncharacterized protein</fullName>
    </submittedName>
</protein>
<feature type="region of interest" description="Disordered" evidence="1">
    <location>
        <begin position="116"/>
        <end position="141"/>
    </location>
</feature>
<dbReference type="EMBL" id="BGPR01057026">
    <property type="protein sequence ID" value="GBO33460.1"/>
    <property type="molecule type" value="Genomic_DNA"/>
</dbReference>
<proteinExistence type="predicted"/>